<dbReference type="AlphaFoldDB" id="A0A345ZW37"/>
<evidence type="ECO:0000313" key="9">
    <source>
        <dbReference type="EMBL" id="AXK81134.1"/>
    </source>
</evidence>
<protein>
    <recommendedName>
        <fullName evidence="3">Flagellar assembly protein FliH</fullName>
    </recommendedName>
</protein>
<dbReference type="Proteomes" id="UP000254889">
    <property type="component" value="Chromosome"/>
</dbReference>
<feature type="domain" description="Flagellar assembly protein FliH/Type III secretion system HrpE" evidence="8">
    <location>
        <begin position="68"/>
        <end position="182"/>
    </location>
</feature>
<reference evidence="9 10" key="1">
    <citation type="submission" date="2018-07" db="EMBL/GenBank/DDBJ databases">
        <authorList>
            <person name="Quirk P.G."/>
            <person name="Krulwich T.A."/>
        </authorList>
    </citation>
    <scope>NUCLEOTIDE SEQUENCE [LARGE SCALE GENOMIC DNA]</scope>
    <source>
        <strain evidence="9 10">CC-BB4</strain>
    </source>
</reference>
<evidence type="ECO:0000256" key="4">
    <source>
        <dbReference type="ARBA" id="ARBA00022448"/>
    </source>
</evidence>
<keyword evidence="9" id="KW-0969">Cilium</keyword>
<evidence type="ECO:0000256" key="3">
    <source>
        <dbReference type="ARBA" id="ARBA00016507"/>
    </source>
</evidence>
<dbReference type="GO" id="GO:0005829">
    <property type="term" value="C:cytosol"/>
    <property type="evidence" value="ECO:0007669"/>
    <property type="project" value="TreeGrafter"/>
</dbReference>
<keyword evidence="10" id="KW-1185">Reference proteome</keyword>
<keyword evidence="6" id="KW-0653">Protein transport</keyword>
<dbReference type="RefSeq" id="WP_115691455.1">
    <property type="nucleotide sequence ID" value="NZ_CP031417.1"/>
</dbReference>
<evidence type="ECO:0000313" key="10">
    <source>
        <dbReference type="Proteomes" id="UP000254889"/>
    </source>
</evidence>
<evidence type="ECO:0000256" key="7">
    <source>
        <dbReference type="ARBA" id="ARBA00023225"/>
    </source>
</evidence>
<evidence type="ECO:0000256" key="2">
    <source>
        <dbReference type="ARBA" id="ARBA00006602"/>
    </source>
</evidence>
<keyword evidence="5" id="KW-1005">Bacterial flagellum biogenesis</keyword>
<gene>
    <name evidence="9" type="primary">fliH</name>
    <name evidence="9" type="ORF">DW352_11775</name>
</gene>
<evidence type="ECO:0000256" key="6">
    <source>
        <dbReference type="ARBA" id="ARBA00022927"/>
    </source>
</evidence>
<evidence type="ECO:0000256" key="1">
    <source>
        <dbReference type="ARBA" id="ARBA00003041"/>
    </source>
</evidence>
<comment type="function">
    <text evidence="1">Needed for flagellar regrowth and assembly.</text>
</comment>
<evidence type="ECO:0000259" key="8">
    <source>
        <dbReference type="Pfam" id="PF02108"/>
    </source>
</evidence>
<organism evidence="9 10">
    <name type="scientific">Pseudolabrys taiwanensis</name>
    <dbReference type="NCBI Taxonomy" id="331696"/>
    <lineage>
        <taxon>Bacteria</taxon>
        <taxon>Pseudomonadati</taxon>
        <taxon>Pseudomonadota</taxon>
        <taxon>Alphaproteobacteria</taxon>
        <taxon>Hyphomicrobiales</taxon>
        <taxon>Xanthobacteraceae</taxon>
        <taxon>Pseudolabrys</taxon>
    </lineage>
</organism>
<accession>A0A345ZW37</accession>
<proteinExistence type="inferred from homology"/>
<dbReference type="OrthoDB" id="7304298at2"/>
<keyword evidence="4" id="KW-0813">Transport</keyword>
<dbReference type="Pfam" id="PF02108">
    <property type="entry name" value="FliH"/>
    <property type="match status" value="1"/>
</dbReference>
<dbReference type="GO" id="GO:0044781">
    <property type="term" value="P:bacterial-type flagellum organization"/>
    <property type="evidence" value="ECO:0007669"/>
    <property type="project" value="UniProtKB-KW"/>
</dbReference>
<dbReference type="NCBIfam" id="NF004690">
    <property type="entry name" value="PRK06032.1-1"/>
    <property type="match status" value="1"/>
</dbReference>
<comment type="similarity">
    <text evidence="2">Belongs to the FliH family.</text>
</comment>
<dbReference type="PANTHER" id="PTHR34982:SF1">
    <property type="entry name" value="FLAGELLAR ASSEMBLY PROTEIN FLIH"/>
    <property type="match status" value="1"/>
</dbReference>
<evidence type="ECO:0000256" key="5">
    <source>
        <dbReference type="ARBA" id="ARBA00022795"/>
    </source>
</evidence>
<name>A0A345ZW37_9HYPH</name>
<keyword evidence="9" id="KW-0282">Flagellum</keyword>
<dbReference type="EMBL" id="CP031417">
    <property type="protein sequence ID" value="AXK81134.1"/>
    <property type="molecule type" value="Genomic_DNA"/>
</dbReference>
<dbReference type="KEGG" id="ptaw:DW352_11775"/>
<sequence length="204" mass="21966">MTKATAKFLFDEDFATGAKPTITVVEAERRRADAESQAYRKGFAAGEIKAQGEATQRVAGALAVIADGLDRLNRALAGIEARLETEAVDVAVAVASKLAPELIAREPFAEISALATDCFRQIVTTPHIVVRVSADIHEMTKEKLEEIAASRGFEGRLLILADAELAAGDCRIEWSEGGINRDREATLNTINEAVARYVAARVVE</sequence>
<dbReference type="PANTHER" id="PTHR34982">
    <property type="entry name" value="YOP PROTEINS TRANSLOCATION PROTEIN L"/>
    <property type="match status" value="1"/>
</dbReference>
<dbReference type="GO" id="GO:0015031">
    <property type="term" value="P:protein transport"/>
    <property type="evidence" value="ECO:0007669"/>
    <property type="project" value="UniProtKB-KW"/>
</dbReference>
<keyword evidence="7" id="KW-1006">Bacterial flagellum protein export</keyword>
<dbReference type="InterPro" id="IPR051472">
    <property type="entry name" value="T3SS_Stator/FliH"/>
</dbReference>
<keyword evidence="9" id="KW-0966">Cell projection</keyword>
<dbReference type="InterPro" id="IPR018035">
    <property type="entry name" value="Flagellar_FliH/T3SS_HrpE"/>
</dbReference>